<proteinExistence type="predicted"/>
<evidence type="ECO:0000313" key="2">
    <source>
        <dbReference type="Proteomes" id="UP000824120"/>
    </source>
</evidence>
<comment type="caution">
    <text evidence="1">The sequence shown here is derived from an EMBL/GenBank/DDBJ whole genome shotgun (WGS) entry which is preliminary data.</text>
</comment>
<keyword evidence="2" id="KW-1185">Reference proteome</keyword>
<organism evidence="1 2">
    <name type="scientific">Solanum commersonii</name>
    <name type="common">Commerson's wild potato</name>
    <name type="synonym">Commerson's nightshade</name>
    <dbReference type="NCBI Taxonomy" id="4109"/>
    <lineage>
        <taxon>Eukaryota</taxon>
        <taxon>Viridiplantae</taxon>
        <taxon>Streptophyta</taxon>
        <taxon>Embryophyta</taxon>
        <taxon>Tracheophyta</taxon>
        <taxon>Spermatophyta</taxon>
        <taxon>Magnoliopsida</taxon>
        <taxon>eudicotyledons</taxon>
        <taxon>Gunneridae</taxon>
        <taxon>Pentapetalae</taxon>
        <taxon>asterids</taxon>
        <taxon>lamiids</taxon>
        <taxon>Solanales</taxon>
        <taxon>Solanaceae</taxon>
        <taxon>Solanoideae</taxon>
        <taxon>Solaneae</taxon>
        <taxon>Solanum</taxon>
    </lineage>
</organism>
<evidence type="ECO:0000313" key="1">
    <source>
        <dbReference type="EMBL" id="KAG5621216.1"/>
    </source>
</evidence>
<protein>
    <submittedName>
        <fullName evidence="1">Uncharacterized protein</fullName>
    </submittedName>
</protein>
<dbReference type="EMBL" id="JACXVP010000002">
    <property type="protein sequence ID" value="KAG5621216.1"/>
    <property type="molecule type" value="Genomic_DNA"/>
</dbReference>
<dbReference type="OrthoDB" id="1305596at2759"/>
<dbReference type="Proteomes" id="UP000824120">
    <property type="component" value="Chromosome 2"/>
</dbReference>
<name>A0A9J6A9U1_SOLCO</name>
<accession>A0A9J6A9U1</accession>
<reference evidence="1 2" key="1">
    <citation type="submission" date="2020-09" db="EMBL/GenBank/DDBJ databases">
        <title>De no assembly of potato wild relative species, Solanum commersonii.</title>
        <authorList>
            <person name="Cho K."/>
        </authorList>
    </citation>
    <scope>NUCLEOTIDE SEQUENCE [LARGE SCALE GENOMIC DNA]</scope>
    <source>
        <strain evidence="1">LZ3.2</strain>
        <tissue evidence="1">Leaf</tissue>
    </source>
</reference>
<sequence length="172" mass="20206">MCQNRLNQLFKKPKRREEKQHPLFPDLHCLDYVFLIFIKLGQISKCLLLLELEQDNSKMLHIRHANEGILKFGIIEFAIITSLKYKGNTKDFEYPESTPCRLFQKYFSSAVNSISKNHLVQRFLMGNWENNQDAHQMVDIKYILGDILHSQSSWIHSNKISILTNSCIGYME</sequence>
<gene>
    <name evidence="1" type="ORF">H5410_006434</name>
</gene>
<dbReference type="AlphaFoldDB" id="A0A9J6A9U1"/>